<dbReference type="InterPro" id="IPR013783">
    <property type="entry name" value="Ig-like_fold"/>
</dbReference>
<dbReference type="PROSITE" id="PS01186">
    <property type="entry name" value="EGF_2"/>
    <property type="match status" value="1"/>
</dbReference>
<gene>
    <name evidence="10 11" type="primary">LOC110991076</name>
</gene>
<dbReference type="Pfam" id="PF02494">
    <property type="entry name" value="HYR"/>
    <property type="match status" value="6"/>
</dbReference>
<dbReference type="PROSITE" id="PS50825">
    <property type="entry name" value="HYR"/>
    <property type="match status" value="5"/>
</dbReference>
<dbReference type="OrthoDB" id="10055523at2759"/>
<feature type="compositionally biased region" description="Basic and acidic residues" evidence="3">
    <location>
        <begin position="1126"/>
        <end position="1140"/>
    </location>
</feature>
<dbReference type="RefSeq" id="XP_022111905.1">
    <property type="nucleotide sequence ID" value="XM_022256213.1"/>
</dbReference>
<feature type="domain" description="Ig-like" evidence="8">
    <location>
        <begin position="153"/>
        <end position="285"/>
    </location>
</feature>
<feature type="domain" description="HYR" evidence="7">
    <location>
        <begin position="465"/>
        <end position="543"/>
    </location>
</feature>
<dbReference type="InterPro" id="IPR003410">
    <property type="entry name" value="HYR_dom"/>
</dbReference>
<dbReference type="AlphaFoldDB" id="A0A8B8A2J3"/>
<dbReference type="GeneID" id="110991076"/>
<dbReference type="Gene3D" id="2.60.40.10">
    <property type="entry name" value="Immunoglobulins"/>
    <property type="match status" value="1"/>
</dbReference>
<keyword evidence="4" id="KW-0472">Membrane</keyword>
<dbReference type="KEGG" id="aplc:110991076"/>
<keyword evidence="5" id="KW-0732">Signal</keyword>
<dbReference type="RefSeq" id="XP_022111904.1">
    <property type="nucleotide sequence ID" value="XM_022256212.1"/>
</dbReference>
<dbReference type="InterPro" id="IPR000742">
    <property type="entry name" value="EGF"/>
</dbReference>
<name>A0A8B8A2J3_ACAPL</name>
<dbReference type="InterPro" id="IPR007110">
    <property type="entry name" value="Ig-like_dom"/>
</dbReference>
<protein>
    <submittedName>
        <fullName evidence="10 11">Uncharacterized protein LOC110991076 isoform X1</fullName>
    </submittedName>
</protein>
<keyword evidence="2" id="KW-0245">EGF-like domain</keyword>
<dbReference type="PROSITE" id="PS50026">
    <property type="entry name" value="EGF_3"/>
    <property type="match status" value="1"/>
</dbReference>
<dbReference type="SMART" id="SM00181">
    <property type="entry name" value="EGF"/>
    <property type="match status" value="5"/>
</dbReference>
<feature type="compositionally biased region" description="Basic and acidic residues" evidence="3">
    <location>
        <begin position="1198"/>
        <end position="1208"/>
    </location>
</feature>
<dbReference type="PROSITE" id="PS00022">
    <property type="entry name" value="EGF_1"/>
    <property type="match status" value="1"/>
</dbReference>
<feature type="region of interest" description="Disordered" evidence="3">
    <location>
        <begin position="1189"/>
        <end position="1208"/>
    </location>
</feature>
<evidence type="ECO:0000256" key="1">
    <source>
        <dbReference type="ARBA" id="ARBA00022737"/>
    </source>
</evidence>
<evidence type="ECO:0000313" key="10">
    <source>
        <dbReference type="RefSeq" id="XP_022111904.1"/>
    </source>
</evidence>
<sequence length="1208" mass="128199">MFPPKWTGIVVLCCVFTVHVVAAQDNEPPILSCPNDVIKKPDSGSNTTVNWDPQPSANDTVDGDLNVTCQDASGKEVKTGEQYSVGETIVTCKANDSSGNEGSCSFSIKIDNVSPNVACPNGATVYVEPSRPDAAVVWSPLPSATDEIDPPNPNVTCKNENNQEVSSGERFQNGVNTITCAANDTAGNEGQCLFNITVADNEGPSVNCSQNVKQNVDPGMPNANVNWTTTPTAFDVVDGDRDPVCRNASGNVVVSPGIYPVGVTEVTCTATDKSGNEGNCSFTVTVKDNEGPSVNCSQNVKQNVDPGMPNANVSWPTTPTAFDVVDEDRDPVCRNASGNVVVSPGIYPVGVTEVTCTAMDESGNEGNCSFTVTVIDNESPNVTCPGSIEENLDPGMVNANVSWTSTPTAFDVVDGELDTECRNALGGIVQSPGIYPAGITAVTCIATDKSGNEGNCSFTVTVKDNEAPNITCPGDRSVNVAEGKTTADLTWVSTAKDVVDGELVASCVPQQGEEFAIKTEVTCTATDFAGNNNSCSFTITVTVDGKDCEGQNNCVCGENGKNCSCKENFSGPDCSVLDAAGCSSTNTYCDCSESCMCKPGFKGPQCNDCKGCMNGGYHQDIATCQCQCPGEGFEAPLCSGCKECVNGGNQNPDTCVCDCPGLYEGDLCDYCPQNTRCENGGTLDNATCSCDCPFQWTGRNCSDCKGCENEGTGQNATTCECVCLEGFLPPLCSDCESCKNGGAFQNDFTCACECPGLWSGLLCNLCPSGNVCENGGEMQRETCSCQCTEEWTGSTCTEPVPTVPDDEYPDPPAGVEIDKRVVFEISVISAGECDPDNSTDSSACKGLVEQFTTEVEKEYERLAGFKQVEINQGDLKKGSVIVPHAAIYDYGKMAPSKRGLSAFDLYRETVATAVASGKLGNLELDRDCMNCAAPEDETNTCRSTAPTCATGFQVVEERVGNSCYYVCRAACKVDTDFCQNGGTCSQDADGVKSCRCPQNSEFMYLGVNCQLRVQLLWLYVGCGIGGAVLLFLVVALISCVAIYRKRAKRIEEDDESEEGEMKGEVRAVHHNKGFEGDSASVAEEQVEGETAVPVVETTRPYSYIYSNGGGVGVSRSSSGAAAPGKNRYENSVARDRERETGTGNNDQAEDTSDKARSSYFWGNLAVPSKEDAEMIPMVSAVDPTKMYKIQRPQLSVNRNDDLPERDYF</sequence>
<evidence type="ECO:0000256" key="3">
    <source>
        <dbReference type="SAM" id="MobiDB-lite"/>
    </source>
</evidence>
<feature type="region of interest" description="Disordered" evidence="3">
    <location>
        <begin position="1073"/>
        <end position="1092"/>
    </location>
</feature>
<evidence type="ECO:0000259" key="6">
    <source>
        <dbReference type="PROSITE" id="PS50026"/>
    </source>
</evidence>
<dbReference type="PROSITE" id="PS50835">
    <property type="entry name" value="IG_LIKE"/>
    <property type="match status" value="1"/>
</dbReference>
<dbReference type="OMA" id="GNCAFNI"/>
<evidence type="ECO:0000256" key="4">
    <source>
        <dbReference type="SAM" id="Phobius"/>
    </source>
</evidence>
<evidence type="ECO:0000313" key="9">
    <source>
        <dbReference type="Proteomes" id="UP000694845"/>
    </source>
</evidence>
<feature type="domain" description="HYR" evidence="7">
    <location>
        <begin position="199"/>
        <end position="288"/>
    </location>
</feature>
<dbReference type="PANTHER" id="PTHR24273">
    <property type="entry name" value="FI04643P-RELATED"/>
    <property type="match status" value="1"/>
</dbReference>
<feature type="chain" id="PRO_5044665784" evidence="5">
    <location>
        <begin position="24"/>
        <end position="1208"/>
    </location>
</feature>
<organism evidence="9 10">
    <name type="scientific">Acanthaster planci</name>
    <name type="common">Crown-of-thorns starfish</name>
    <dbReference type="NCBI Taxonomy" id="133434"/>
    <lineage>
        <taxon>Eukaryota</taxon>
        <taxon>Metazoa</taxon>
        <taxon>Echinodermata</taxon>
        <taxon>Eleutherozoa</taxon>
        <taxon>Asterozoa</taxon>
        <taxon>Asteroidea</taxon>
        <taxon>Valvatacea</taxon>
        <taxon>Valvatida</taxon>
        <taxon>Acanthasteridae</taxon>
        <taxon>Acanthaster</taxon>
    </lineage>
</organism>
<evidence type="ECO:0000256" key="5">
    <source>
        <dbReference type="SAM" id="SignalP"/>
    </source>
</evidence>
<dbReference type="PANTHER" id="PTHR24273:SF32">
    <property type="entry name" value="HYALIN"/>
    <property type="match status" value="1"/>
</dbReference>
<comment type="caution">
    <text evidence="2">Lacks conserved residue(s) required for the propagation of feature annotation.</text>
</comment>
<feature type="domain" description="EGF-like" evidence="6">
    <location>
        <begin position="974"/>
        <end position="1010"/>
    </location>
</feature>
<evidence type="ECO:0000259" key="7">
    <source>
        <dbReference type="PROSITE" id="PS50825"/>
    </source>
</evidence>
<evidence type="ECO:0000256" key="2">
    <source>
        <dbReference type="PROSITE-ProRule" id="PRU00076"/>
    </source>
</evidence>
<feature type="domain" description="HYR" evidence="7">
    <location>
        <begin position="375"/>
        <end position="464"/>
    </location>
</feature>
<keyword evidence="4" id="KW-1133">Transmembrane helix</keyword>
<feature type="transmembrane region" description="Helical" evidence="4">
    <location>
        <begin position="1016"/>
        <end position="1043"/>
    </location>
</feature>
<feature type="signal peptide" evidence="5">
    <location>
        <begin position="1"/>
        <end position="23"/>
    </location>
</feature>
<dbReference type="Proteomes" id="UP000694845">
    <property type="component" value="Unplaced"/>
</dbReference>
<keyword evidence="9" id="KW-1185">Reference proteome</keyword>
<accession>A0A8B8A2J3</accession>
<evidence type="ECO:0000259" key="8">
    <source>
        <dbReference type="PROSITE" id="PS50835"/>
    </source>
</evidence>
<evidence type="ECO:0000313" key="11">
    <source>
        <dbReference type="RefSeq" id="XP_022111905.1"/>
    </source>
</evidence>
<feature type="domain" description="HYR" evidence="7">
    <location>
        <begin position="289"/>
        <end position="374"/>
    </location>
</feature>
<reference evidence="10 11" key="1">
    <citation type="submission" date="2025-04" db="UniProtKB">
        <authorList>
            <consortium name="RefSeq"/>
        </authorList>
    </citation>
    <scope>IDENTIFICATION</scope>
</reference>
<feature type="region of interest" description="Disordered" evidence="3">
    <location>
        <begin position="1113"/>
        <end position="1155"/>
    </location>
</feature>
<feature type="domain" description="HYR" evidence="7">
    <location>
        <begin position="24"/>
        <end position="112"/>
    </location>
</feature>
<proteinExistence type="predicted"/>
<keyword evidence="1" id="KW-0677">Repeat</keyword>
<keyword evidence="4" id="KW-0812">Transmembrane</keyword>